<accession>A0A516X403</accession>
<evidence type="ECO:0000313" key="12">
    <source>
        <dbReference type="EMBL" id="QDQ97723.1"/>
    </source>
</evidence>
<dbReference type="GO" id="GO:0016787">
    <property type="term" value="F:hydrolase activity"/>
    <property type="evidence" value="ECO:0007669"/>
    <property type="project" value="UniProtKB-KW"/>
</dbReference>
<dbReference type="Pfam" id="PF00271">
    <property type="entry name" value="Helicase_C"/>
    <property type="match status" value="1"/>
</dbReference>
<keyword evidence="4 12" id="KW-0347">Helicase</keyword>
<sequence>MATLTDRLDLLLGDATAGVLADQFELRTVGDLLRHYPRRYLRAGALMAPEDLASGTHVTIAARVVEAEVRPMRRNPRKKLLKAVLDDGRNRLGVTFFSPHKVRHHIVVGRRGLFSGQLGTFNGRLSLTHPDYLLLPETAQTGAGGGGALLAAGQRVQGGGSLARMAEALQDSGDGLSAADLDRAILPIYPASAKAQTWTIMRCVRQVLDQLEPVSDPLPQDIVARYGHMSLDAALRGIHRPSSEEEAEAARGRLRFDEAASMQLMLARRRADEQRAAAPASRLRPGAAVDAFTARLPFALTDGQQEVLAEVREDLQGAVPMRRLLQGEVGSGKTVIAVLAMLQAVDAGHQCAMLAPTEVLAVQHARSIRQLLGPLARAGELGGAEDGTRVTLLTGSMTTAERRRALLEITSGEAGIVVGTHALLEDAVTFFDLGLVVVDEQHRFGVHQRDRLHGKAREGLVPHLLVMTATPIPRTVALTQFGDLDTSTLRELPRGRSPIRTSVVSMPDNPRWVKRAWERIVEEVADGRQAYVVCARIGDQAAEPPAGSGPSSAPASQSDSAPQGAAGAGKGSQPDANAAVDVYDKLVRGALAGVHVDLLHGRMPSPDKDAVMRRFAAGEIDVLVSTTVVEVGVDVPNATVMVILDAERFGVSQLHQLRGRVGRGEAPGLCILISGRPAAAQSSARLESVAATTDGFELARLDLQLRHEGDVVGTAQSGRTSGLRLLSVLEDEDVILDAREFAADMVERDPGLTRHPGLAEMVSTVEGTERGEFLFRA</sequence>
<proteinExistence type="predicted"/>
<evidence type="ECO:0000259" key="11">
    <source>
        <dbReference type="PROSITE" id="PS51194"/>
    </source>
</evidence>
<keyword evidence="6" id="KW-0238">DNA-binding</keyword>
<dbReference type="PROSITE" id="PS51194">
    <property type="entry name" value="HELICASE_CTER"/>
    <property type="match status" value="1"/>
</dbReference>
<evidence type="ECO:0000256" key="7">
    <source>
        <dbReference type="ARBA" id="ARBA00023204"/>
    </source>
</evidence>
<reference evidence="12 13" key="2">
    <citation type="submission" date="2019-07" db="EMBL/GenBank/DDBJ databases">
        <authorList>
            <person name="Huang Y."/>
        </authorList>
    </citation>
    <scope>NUCLEOTIDE SEQUENCE [LARGE SCALE GENOMIC DNA]</scope>
    <source>
        <strain evidence="12 13">HY188</strain>
    </source>
</reference>
<dbReference type="GO" id="GO:0005524">
    <property type="term" value="F:ATP binding"/>
    <property type="evidence" value="ECO:0007669"/>
    <property type="project" value="UniProtKB-KW"/>
</dbReference>
<dbReference type="SUPFAM" id="SSF52540">
    <property type="entry name" value="P-loop containing nucleoside triphosphate hydrolases"/>
    <property type="match status" value="2"/>
</dbReference>
<dbReference type="Pfam" id="PF00270">
    <property type="entry name" value="DEAD"/>
    <property type="match status" value="1"/>
</dbReference>
<dbReference type="Pfam" id="PF17191">
    <property type="entry name" value="RecG_wedge"/>
    <property type="match status" value="1"/>
</dbReference>
<dbReference type="InterPro" id="IPR014001">
    <property type="entry name" value="Helicase_ATP-bd"/>
</dbReference>
<dbReference type="PANTHER" id="PTHR47964">
    <property type="entry name" value="ATP-DEPENDENT DNA HELICASE HOMOLOG RECG, CHLOROPLASTIC"/>
    <property type="match status" value="1"/>
</dbReference>
<dbReference type="InterPro" id="IPR011545">
    <property type="entry name" value="DEAD/DEAH_box_helicase_dom"/>
</dbReference>
<evidence type="ECO:0000256" key="5">
    <source>
        <dbReference type="ARBA" id="ARBA00022840"/>
    </source>
</evidence>
<feature type="domain" description="Helicase C-terminal" evidence="11">
    <location>
        <begin position="554"/>
        <end position="709"/>
    </location>
</feature>
<evidence type="ECO:0000313" key="13">
    <source>
        <dbReference type="Proteomes" id="UP000317344"/>
    </source>
</evidence>
<dbReference type="InterPro" id="IPR047112">
    <property type="entry name" value="RecG/Mfd"/>
</dbReference>
<dbReference type="Proteomes" id="UP000317344">
    <property type="component" value="Chromosome"/>
</dbReference>
<feature type="compositionally biased region" description="Low complexity" evidence="9">
    <location>
        <begin position="542"/>
        <end position="565"/>
    </location>
</feature>
<dbReference type="PROSITE" id="PS51192">
    <property type="entry name" value="HELICASE_ATP_BIND_1"/>
    <property type="match status" value="1"/>
</dbReference>
<dbReference type="InterPro" id="IPR033454">
    <property type="entry name" value="RecG_wedge"/>
</dbReference>
<evidence type="ECO:0000256" key="6">
    <source>
        <dbReference type="ARBA" id="ARBA00023125"/>
    </source>
</evidence>
<dbReference type="Pfam" id="PF19833">
    <property type="entry name" value="RecG_dom3_C"/>
    <property type="match status" value="1"/>
</dbReference>
<dbReference type="OrthoDB" id="9804325at2"/>
<evidence type="ECO:0000256" key="1">
    <source>
        <dbReference type="ARBA" id="ARBA00022741"/>
    </source>
</evidence>
<dbReference type="GO" id="GO:0003677">
    <property type="term" value="F:DNA binding"/>
    <property type="evidence" value="ECO:0007669"/>
    <property type="project" value="UniProtKB-KW"/>
</dbReference>
<gene>
    <name evidence="12" type="primary">recG</name>
    <name evidence="12" type="ORF">FO059_10815</name>
</gene>
<dbReference type="Gene3D" id="2.40.50.140">
    <property type="entry name" value="Nucleic acid-binding proteins"/>
    <property type="match status" value="1"/>
</dbReference>
<dbReference type="GO" id="GO:0003678">
    <property type="term" value="F:DNA helicase activity"/>
    <property type="evidence" value="ECO:0007669"/>
    <property type="project" value="TreeGrafter"/>
</dbReference>
<dbReference type="KEGG" id="toy:FO059_10815"/>
<dbReference type="EMBL" id="CP041765">
    <property type="protein sequence ID" value="QDQ97723.1"/>
    <property type="molecule type" value="Genomic_DNA"/>
</dbReference>
<organism evidence="12 13">
    <name type="scientific">Tomitella fengzijianii</name>
    <dbReference type="NCBI Taxonomy" id="2597660"/>
    <lineage>
        <taxon>Bacteria</taxon>
        <taxon>Bacillati</taxon>
        <taxon>Actinomycetota</taxon>
        <taxon>Actinomycetes</taxon>
        <taxon>Mycobacteriales</taxon>
        <taxon>Tomitella</taxon>
    </lineage>
</organism>
<keyword evidence="3" id="KW-0378">Hydrolase</keyword>
<dbReference type="NCBIfam" id="NF008167">
    <property type="entry name" value="PRK10917.2-1"/>
    <property type="match status" value="1"/>
</dbReference>
<keyword evidence="2" id="KW-0227">DNA damage</keyword>
<evidence type="ECO:0000256" key="3">
    <source>
        <dbReference type="ARBA" id="ARBA00022801"/>
    </source>
</evidence>
<dbReference type="AlphaFoldDB" id="A0A516X403"/>
<dbReference type="InterPro" id="IPR001650">
    <property type="entry name" value="Helicase_C-like"/>
</dbReference>
<dbReference type="CDD" id="cd17992">
    <property type="entry name" value="DEXHc_RecG"/>
    <property type="match status" value="1"/>
</dbReference>
<evidence type="ECO:0000256" key="9">
    <source>
        <dbReference type="SAM" id="MobiDB-lite"/>
    </source>
</evidence>
<dbReference type="Gene3D" id="3.40.50.300">
    <property type="entry name" value="P-loop containing nucleotide triphosphate hydrolases"/>
    <property type="match status" value="2"/>
</dbReference>
<dbReference type="InterPro" id="IPR045562">
    <property type="entry name" value="RecG_dom3_C"/>
</dbReference>
<keyword evidence="13" id="KW-1185">Reference proteome</keyword>
<dbReference type="SUPFAM" id="SSF50249">
    <property type="entry name" value="Nucleic acid-binding proteins"/>
    <property type="match status" value="1"/>
</dbReference>
<evidence type="ECO:0000256" key="2">
    <source>
        <dbReference type="ARBA" id="ARBA00022763"/>
    </source>
</evidence>
<dbReference type="PANTHER" id="PTHR47964:SF1">
    <property type="entry name" value="ATP-DEPENDENT DNA HELICASE HOMOLOG RECG, CHLOROPLASTIC"/>
    <property type="match status" value="1"/>
</dbReference>
<evidence type="ECO:0000256" key="4">
    <source>
        <dbReference type="ARBA" id="ARBA00022806"/>
    </source>
</evidence>
<evidence type="ECO:0000256" key="8">
    <source>
        <dbReference type="ARBA" id="ARBA00049819"/>
    </source>
</evidence>
<feature type="domain" description="Helicase ATP-binding" evidence="10">
    <location>
        <begin position="314"/>
        <end position="489"/>
    </location>
</feature>
<name>A0A516X403_9ACTN</name>
<dbReference type="CDD" id="cd04488">
    <property type="entry name" value="RecG_wedge_OBF"/>
    <property type="match status" value="1"/>
</dbReference>
<evidence type="ECO:0000259" key="10">
    <source>
        <dbReference type="PROSITE" id="PS51192"/>
    </source>
</evidence>
<protein>
    <recommendedName>
        <fullName evidence="8">Probable DNA 3'-5' helicase RecG</fullName>
    </recommendedName>
</protein>
<keyword evidence="5" id="KW-0067">ATP-binding</keyword>
<dbReference type="RefSeq" id="WP_143908699.1">
    <property type="nucleotide sequence ID" value="NZ_CP041765.1"/>
</dbReference>
<dbReference type="InterPro" id="IPR012340">
    <property type="entry name" value="NA-bd_OB-fold"/>
</dbReference>
<dbReference type="SMART" id="SM00487">
    <property type="entry name" value="DEXDc"/>
    <property type="match status" value="1"/>
</dbReference>
<reference evidence="12 13" key="1">
    <citation type="submission" date="2019-07" db="EMBL/GenBank/DDBJ databases">
        <title>Tomitella cavernea sp. nov., an actinomycete isolated from soil.</title>
        <authorList>
            <person name="Cheng J."/>
        </authorList>
    </citation>
    <scope>NUCLEOTIDE SEQUENCE [LARGE SCALE GENOMIC DNA]</scope>
    <source>
        <strain evidence="12 13">HY188</strain>
    </source>
</reference>
<feature type="region of interest" description="Disordered" evidence="9">
    <location>
        <begin position="542"/>
        <end position="575"/>
    </location>
</feature>
<dbReference type="GO" id="GO:0006281">
    <property type="term" value="P:DNA repair"/>
    <property type="evidence" value="ECO:0007669"/>
    <property type="project" value="UniProtKB-KW"/>
</dbReference>
<keyword evidence="7" id="KW-0234">DNA repair</keyword>
<dbReference type="InterPro" id="IPR027417">
    <property type="entry name" value="P-loop_NTPase"/>
</dbReference>
<dbReference type="SMART" id="SM00490">
    <property type="entry name" value="HELICc"/>
    <property type="match status" value="1"/>
</dbReference>
<keyword evidence="1" id="KW-0547">Nucleotide-binding</keyword>